<dbReference type="InterPro" id="IPR046342">
    <property type="entry name" value="CBS_dom_sf"/>
</dbReference>
<protein>
    <submittedName>
        <fullName evidence="4">CBS domain</fullName>
    </submittedName>
</protein>
<reference evidence="4" key="1">
    <citation type="submission" date="2020-11" db="EMBL/GenBank/DDBJ databases">
        <title>Carbohydrate-dependent, anaerobic sulfur respiration: A novel catabolism in halophilic archaea.</title>
        <authorList>
            <person name="Sorokin D.Y."/>
            <person name="Messina E."/>
            <person name="Smedile F."/>
            <person name="La Cono V."/>
            <person name="Hallsworth J.E."/>
            <person name="Yakimov M.M."/>
        </authorList>
    </citation>
    <scope>NUCLEOTIDE SEQUENCE</scope>
    <source>
        <strain evidence="4">HSR12-1</strain>
    </source>
</reference>
<feature type="domain" description="CBS" evidence="3">
    <location>
        <begin position="7"/>
        <end position="69"/>
    </location>
</feature>
<sequence length="282" mass="30586">MNVADAMTPREDVVTVSVPGTRDDVLEYLQERSFSSVPVIKETDDGEQFRGIVSRDSLINHPDEDQLALLVEEVPTVAADATIEAVARLIVEEGERRIPVVDGRLEGIVTVTDVIRAIAEGAVEGDTPVGELAREDVNCVYAETPLPVAERELAYADVPYGVALDDDGDLAGMLTEVDIIQVAEVVEGEADTGESIANQDDEWMWEGIKAVGNSYMPTRNVEIPNAPVSEFMTADLLTVGKRRTAREVAQMMLNNDIEQIPLLSGDSLVGIVRDVDLLEALV</sequence>
<evidence type="ECO:0000313" key="4">
    <source>
        <dbReference type="EMBL" id="QSG04971.1"/>
    </source>
</evidence>
<dbReference type="PANTHER" id="PTHR43080:SF29">
    <property type="entry name" value="OS02G0818000 PROTEIN"/>
    <property type="match status" value="1"/>
</dbReference>
<gene>
    <name evidence="4" type="ORF">HSR121_0616</name>
</gene>
<evidence type="ECO:0000313" key="5">
    <source>
        <dbReference type="Proteomes" id="UP000663525"/>
    </source>
</evidence>
<dbReference type="RefSeq" id="WP_229114497.1">
    <property type="nucleotide sequence ID" value="NZ_CP064787.1"/>
</dbReference>
<evidence type="ECO:0000259" key="3">
    <source>
        <dbReference type="PROSITE" id="PS51371"/>
    </source>
</evidence>
<keyword evidence="1 2" id="KW-0129">CBS domain</keyword>
<dbReference type="AlphaFoldDB" id="A0A897MXG8"/>
<proteinExistence type="predicted"/>
<dbReference type="CDD" id="cd04614">
    <property type="entry name" value="CBS_pair_arch2_repeat2"/>
    <property type="match status" value="1"/>
</dbReference>
<feature type="domain" description="CBS" evidence="3">
    <location>
        <begin position="232"/>
        <end position="282"/>
    </location>
</feature>
<dbReference type="GeneID" id="68854261"/>
<feature type="domain" description="CBS" evidence="3">
    <location>
        <begin position="70"/>
        <end position="127"/>
    </location>
</feature>
<dbReference type="Pfam" id="PF00571">
    <property type="entry name" value="CBS"/>
    <property type="match status" value="4"/>
</dbReference>
<dbReference type="SMART" id="SM00116">
    <property type="entry name" value="CBS"/>
    <property type="match status" value="4"/>
</dbReference>
<evidence type="ECO:0000256" key="2">
    <source>
        <dbReference type="PROSITE-ProRule" id="PRU00703"/>
    </source>
</evidence>
<dbReference type="EMBL" id="CP064787">
    <property type="protein sequence ID" value="QSG04971.1"/>
    <property type="molecule type" value="Genomic_DNA"/>
</dbReference>
<dbReference type="InterPro" id="IPR051257">
    <property type="entry name" value="Diverse_CBS-Domain"/>
</dbReference>
<name>A0A897MXG8_9EURY</name>
<dbReference type="PANTHER" id="PTHR43080">
    <property type="entry name" value="CBS DOMAIN-CONTAINING PROTEIN CBSX3, MITOCHONDRIAL"/>
    <property type="match status" value="1"/>
</dbReference>
<evidence type="ECO:0000256" key="1">
    <source>
        <dbReference type="ARBA" id="ARBA00023122"/>
    </source>
</evidence>
<dbReference type="InterPro" id="IPR000644">
    <property type="entry name" value="CBS_dom"/>
</dbReference>
<dbReference type="PROSITE" id="PS51371">
    <property type="entry name" value="CBS"/>
    <property type="match status" value="3"/>
</dbReference>
<dbReference type="Proteomes" id="UP000663525">
    <property type="component" value="Chromosome"/>
</dbReference>
<dbReference type="Gene3D" id="3.10.580.10">
    <property type="entry name" value="CBS-domain"/>
    <property type="match status" value="2"/>
</dbReference>
<organism evidence="4 5">
    <name type="scientific">Halapricum desulfuricans</name>
    <dbReference type="NCBI Taxonomy" id="2841257"/>
    <lineage>
        <taxon>Archaea</taxon>
        <taxon>Methanobacteriati</taxon>
        <taxon>Methanobacteriota</taxon>
        <taxon>Stenosarchaea group</taxon>
        <taxon>Halobacteria</taxon>
        <taxon>Halobacteriales</taxon>
        <taxon>Haloarculaceae</taxon>
        <taxon>Halapricum</taxon>
    </lineage>
</organism>
<accession>A0A897MXG8</accession>
<dbReference type="SUPFAM" id="SSF54631">
    <property type="entry name" value="CBS-domain pair"/>
    <property type="match status" value="2"/>
</dbReference>